<sequence>MPALLLDVPFKASLDGFTVLLDGVPHAFVTRLDAMTFAMEHARAHVRKGGEAYVSVEGADGIWRLFNPDLTAPLTS</sequence>
<reference evidence="1 2" key="1">
    <citation type="journal article" date="2024" name="Curr. Microbiol.">
        <title>Luteibacter sahnii sp. nov., A Novel Yellow-Colored Xanthomonadin Pigment Producing Probiotic Bacterium from Healthy Rice Seed Microbiome.</title>
        <authorList>
            <person name="Jaiswal G."/>
            <person name="Rana R."/>
            <person name="Nayak P.K."/>
            <person name="Chouhan R."/>
            <person name="Gandhi S.G."/>
            <person name="Patel H.K."/>
            <person name="Patil P.B."/>
        </authorList>
    </citation>
    <scope>NUCLEOTIDE SEQUENCE [LARGE SCALE GENOMIC DNA]</scope>
    <source>
        <strain evidence="1 2">PPL201</strain>
    </source>
</reference>
<comment type="caution">
    <text evidence="1">The sequence shown here is derived from an EMBL/GenBank/DDBJ whole genome shotgun (WGS) entry which is preliminary data.</text>
</comment>
<proteinExistence type="predicted"/>
<dbReference type="Proteomes" id="UP001528850">
    <property type="component" value="Unassembled WGS sequence"/>
</dbReference>
<dbReference type="EMBL" id="JARJJS010000001">
    <property type="protein sequence ID" value="MDF4024230.1"/>
    <property type="molecule type" value="Genomic_DNA"/>
</dbReference>
<evidence type="ECO:0000313" key="1">
    <source>
        <dbReference type="EMBL" id="MDF4024230.1"/>
    </source>
</evidence>
<keyword evidence="2" id="KW-1185">Reference proteome</keyword>
<organism evidence="1 2">
    <name type="scientific">Luteibacter sahnii</name>
    <dbReference type="NCBI Taxonomy" id="3021977"/>
    <lineage>
        <taxon>Bacteria</taxon>
        <taxon>Pseudomonadati</taxon>
        <taxon>Pseudomonadota</taxon>
        <taxon>Gammaproteobacteria</taxon>
        <taxon>Lysobacterales</taxon>
        <taxon>Rhodanobacteraceae</taxon>
        <taxon>Luteibacter</taxon>
    </lineage>
</organism>
<accession>A0ABT6B817</accession>
<name>A0ABT6B817_9GAMM</name>
<gene>
    <name evidence="1" type="ORF">P3W24_04535</name>
</gene>
<protein>
    <submittedName>
        <fullName evidence="1">Uncharacterized protein</fullName>
    </submittedName>
</protein>
<evidence type="ECO:0000313" key="2">
    <source>
        <dbReference type="Proteomes" id="UP001528850"/>
    </source>
</evidence>